<proteinExistence type="predicted"/>
<evidence type="ECO:0008006" key="3">
    <source>
        <dbReference type="Google" id="ProtNLM"/>
    </source>
</evidence>
<name>A0A4Y2QGU8_ARAVE</name>
<dbReference type="Proteomes" id="UP000499080">
    <property type="component" value="Unassembled WGS sequence"/>
</dbReference>
<dbReference type="PANTHER" id="PTHR47326">
    <property type="entry name" value="TRANSPOSABLE ELEMENT TC3 TRANSPOSASE-LIKE PROTEIN"/>
    <property type="match status" value="1"/>
</dbReference>
<dbReference type="InterPro" id="IPR036397">
    <property type="entry name" value="RNaseH_sf"/>
</dbReference>
<accession>A0A4Y2QGU8</accession>
<dbReference type="OrthoDB" id="7958523at2759"/>
<dbReference type="GO" id="GO:0003676">
    <property type="term" value="F:nucleic acid binding"/>
    <property type="evidence" value="ECO:0007669"/>
    <property type="project" value="InterPro"/>
</dbReference>
<reference evidence="1 2" key="1">
    <citation type="journal article" date="2019" name="Sci. Rep.">
        <title>Orb-weaving spider Araneus ventricosus genome elucidates the spidroin gene catalogue.</title>
        <authorList>
            <person name="Kono N."/>
            <person name="Nakamura H."/>
            <person name="Ohtoshi R."/>
            <person name="Moran D.A.P."/>
            <person name="Shinohara A."/>
            <person name="Yoshida Y."/>
            <person name="Fujiwara M."/>
            <person name="Mori M."/>
            <person name="Tomita M."/>
            <person name="Arakawa K."/>
        </authorList>
    </citation>
    <scope>NUCLEOTIDE SEQUENCE [LARGE SCALE GENOMIC DNA]</scope>
</reference>
<dbReference type="AlphaFoldDB" id="A0A4Y2QGU8"/>
<evidence type="ECO:0000313" key="1">
    <source>
        <dbReference type="EMBL" id="GBN62514.1"/>
    </source>
</evidence>
<comment type="caution">
    <text evidence="1">The sequence shown here is derived from an EMBL/GenBank/DDBJ whole genome shotgun (WGS) entry which is preliminary data.</text>
</comment>
<evidence type="ECO:0000313" key="2">
    <source>
        <dbReference type="Proteomes" id="UP000499080"/>
    </source>
</evidence>
<keyword evidence="2" id="KW-1185">Reference proteome</keyword>
<organism evidence="1 2">
    <name type="scientific">Araneus ventricosus</name>
    <name type="common">Orbweaver spider</name>
    <name type="synonym">Epeira ventricosa</name>
    <dbReference type="NCBI Taxonomy" id="182803"/>
    <lineage>
        <taxon>Eukaryota</taxon>
        <taxon>Metazoa</taxon>
        <taxon>Ecdysozoa</taxon>
        <taxon>Arthropoda</taxon>
        <taxon>Chelicerata</taxon>
        <taxon>Arachnida</taxon>
        <taxon>Araneae</taxon>
        <taxon>Araneomorphae</taxon>
        <taxon>Entelegynae</taxon>
        <taxon>Araneoidea</taxon>
        <taxon>Araneidae</taxon>
        <taxon>Araneus</taxon>
    </lineage>
</organism>
<protein>
    <recommendedName>
        <fullName evidence="3">Tc1-like transposase DDE domain-containing protein</fullName>
    </recommendedName>
</protein>
<sequence length="106" mass="11938">MWFQHDGAPPHYTNDVRQHLNVTFGQNLIGRGIPTQWPARSPDLSFLDFFAGSNEDIEVQDPIYSVEDAIARISVAVWGMRDLPGIFQNIRNSMQLRCEACMTASG</sequence>
<dbReference type="PANTHER" id="PTHR47326:SF1">
    <property type="entry name" value="HTH PSQ-TYPE DOMAIN-CONTAINING PROTEIN"/>
    <property type="match status" value="1"/>
</dbReference>
<gene>
    <name evidence="1" type="ORF">AVEN_3196_1</name>
</gene>
<dbReference type="Gene3D" id="3.30.420.10">
    <property type="entry name" value="Ribonuclease H-like superfamily/Ribonuclease H"/>
    <property type="match status" value="1"/>
</dbReference>
<dbReference type="EMBL" id="BGPR01013844">
    <property type="protein sequence ID" value="GBN62514.1"/>
    <property type="molecule type" value="Genomic_DNA"/>
</dbReference>